<feature type="transmembrane region" description="Helical" evidence="1">
    <location>
        <begin position="6"/>
        <end position="27"/>
    </location>
</feature>
<dbReference type="Proteomes" id="UP000092444">
    <property type="component" value="Unassembled WGS sequence"/>
</dbReference>
<keyword evidence="1" id="KW-1133">Transmembrane helix</keyword>
<dbReference type="EnsemblMetazoa" id="GMOY011193-RA">
    <property type="protein sequence ID" value="GMOY011193-PA"/>
    <property type="gene ID" value="GMOY011193"/>
</dbReference>
<sequence>MNDSSVVLGITIILGCKGPLVIGRCLWQIAWYRELKRLKMKPGLMLVPEATLPTTPREDSRLKNYAVQKCDGMGSHA</sequence>
<accession>A0A1B0GD17</accession>
<name>A0A1B0GD17_GLOMM</name>
<dbReference type="VEuPathDB" id="VectorBase:GMOY011193"/>
<evidence type="ECO:0000256" key="1">
    <source>
        <dbReference type="SAM" id="Phobius"/>
    </source>
</evidence>
<dbReference type="EMBL" id="CCAG010002263">
    <property type="status" value="NOT_ANNOTATED_CDS"/>
    <property type="molecule type" value="Genomic_DNA"/>
</dbReference>
<evidence type="ECO:0000313" key="2">
    <source>
        <dbReference type="EnsemblMetazoa" id="GMOY011193-PA"/>
    </source>
</evidence>
<keyword evidence="1" id="KW-0812">Transmembrane</keyword>
<keyword evidence="1" id="KW-0472">Membrane</keyword>
<evidence type="ECO:0000313" key="3">
    <source>
        <dbReference type="Proteomes" id="UP000092444"/>
    </source>
</evidence>
<dbReference type="AlphaFoldDB" id="A0A1B0GD17"/>
<proteinExistence type="predicted"/>
<protein>
    <submittedName>
        <fullName evidence="2">Uncharacterized protein</fullName>
    </submittedName>
</protein>
<organism evidence="2 3">
    <name type="scientific">Glossina morsitans morsitans</name>
    <name type="common">Savannah tsetse fly</name>
    <dbReference type="NCBI Taxonomy" id="37546"/>
    <lineage>
        <taxon>Eukaryota</taxon>
        <taxon>Metazoa</taxon>
        <taxon>Ecdysozoa</taxon>
        <taxon>Arthropoda</taxon>
        <taxon>Hexapoda</taxon>
        <taxon>Insecta</taxon>
        <taxon>Pterygota</taxon>
        <taxon>Neoptera</taxon>
        <taxon>Endopterygota</taxon>
        <taxon>Diptera</taxon>
        <taxon>Brachycera</taxon>
        <taxon>Muscomorpha</taxon>
        <taxon>Hippoboscoidea</taxon>
        <taxon>Glossinidae</taxon>
        <taxon>Glossina</taxon>
    </lineage>
</organism>
<reference evidence="2" key="1">
    <citation type="submission" date="2020-05" db="UniProtKB">
        <authorList>
            <consortium name="EnsemblMetazoa"/>
        </authorList>
    </citation>
    <scope>IDENTIFICATION</scope>
    <source>
        <strain evidence="2">Yale</strain>
    </source>
</reference>
<keyword evidence="3" id="KW-1185">Reference proteome</keyword>